<sequence>MPDENRLRTVRLYDARASCLTFLARGGVPDHLLAMGAGHTNVKSTRSDEKLCVKPDVAGLPPAAEAWGGLAGDV</sequence>
<gene>
    <name evidence="1" type="ORF">GCM10009535_02670</name>
</gene>
<accession>A0ABN1H788</accession>
<evidence type="ECO:0000313" key="2">
    <source>
        <dbReference type="Proteomes" id="UP001500724"/>
    </source>
</evidence>
<reference evidence="1 2" key="1">
    <citation type="journal article" date="2019" name="Int. J. Syst. Evol. Microbiol.">
        <title>The Global Catalogue of Microorganisms (GCM) 10K type strain sequencing project: providing services to taxonomists for standard genome sequencing and annotation.</title>
        <authorList>
            <consortium name="The Broad Institute Genomics Platform"/>
            <consortium name="The Broad Institute Genome Sequencing Center for Infectious Disease"/>
            <person name="Wu L."/>
            <person name="Ma J."/>
        </authorList>
    </citation>
    <scope>NUCLEOTIDE SEQUENCE [LARGE SCALE GENOMIC DNA]</scope>
    <source>
        <strain evidence="1 2">JCM 10367</strain>
    </source>
</reference>
<comment type="caution">
    <text evidence="1">The sequence shown here is derived from an EMBL/GenBank/DDBJ whole genome shotgun (WGS) entry which is preliminary data.</text>
</comment>
<keyword evidence="2" id="KW-1185">Reference proteome</keyword>
<dbReference type="Proteomes" id="UP001500724">
    <property type="component" value="Unassembled WGS sequence"/>
</dbReference>
<protein>
    <submittedName>
        <fullName evidence="1">Uncharacterized protein</fullName>
    </submittedName>
</protein>
<name>A0ABN1H788_9ACTN</name>
<dbReference type="EMBL" id="BAAAGU010000002">
    <property type="protein sequence ID" value="GAA0630731.1"/>
    <property type="molecule type" value="Genomic_DNA"/>
</dbReference>
<proteinExistence type="predicted"/>
<evidence type="ECO:0000313" key="1">
    <source>
        <dbReference type="EMBL" id="GAA0630731.1"/>
    </source>
</evidence>
<organism evidence="1 2">
    <name type="scientific">Streptomyces thermocarboxydovorans</name>
    <dbReference type="NCBI Taxonomy" id="59298"/>
    <lineage>
        <taxon>Bacteria</taxon>
        <taxon>Bacillati</taxon>
        <taxon>Actinomycetota</taxon>
        <taxon>Actinomycetes</taxon>
        <taxon>Kitasatosporales</taxon>
        <taxon>Streptomycetaceae</taxon>
        <taxon>Streptomyces</taxon>
    </lineage>
</organism>